<protein>
    <submittedName>
        <fullName evidence="2">Endothelial cell-specific molecule 1</fullName>
    </submittedName>
</protein>
<sequence length="117" mass="12754">MTESLWMRCILERRAVPAGVGRAVREPLTCPLPADCPFGTFGMDCRETCRCPLGVCDRVTGRCLQHLFLQQAAARSSDRGAPRAEPDAGSGDGNAVMQDLRSQHAARSPGTKWLEPR</sequence>
<feature type="compositionally biased region" description="Basic and acidic residues" evidence="1">
    <location>
        <begin position="76"/>
        <end position="86"/>
    </location>
</feature>
<proteinExistence type="predicted"/>
<dbReference type="PANTHER" id="PTHR15428:SF0">
    <property type="entry name" value="ENDOTHELIAL CELL-SPECIFIC MOLECULE 1"/>
    <property type="match status" value="1"/>
</dbReference>
<dbReference type="eggNOG" id="KOG1218">
    <property type="taxonomic scope" value="Eukaryota"/>
</dbReference>
<evidence type="ECO:0000313" key="3">
    <source>
        <dbReference type="Proteomes" id="UP000052978"/>
    </source>
</evidence>
<feature type="region of interest" description="Disordered" evidence="1">
    <location>
        <begin position="73"/>
        <end position="117"/>
    </location>
</feature>
<dbReference type="PANTHER" id="PTHR15428">
    <property type="entry name" value="ENDOTHELIAL CELL-SPECIFIC MOLECULE 1 ESM-1"/>
    <property type="match status" value="1"/>
</dbReference>
<dbReference type="GO" id="GO:0001525">
    <property type="term" value="P:angiogenesis"/>
    <property type="evidence" value="ECO:0007669"/>
    <property type="project" value="TreeGrafter"/>
</dbReference>
<dbReference type="InterPro" id="IPR038850">
    <property type="entry name" value="ESM1"/>
</dbReference>
<dbReference type="GO" id="GO:0005171">
    <property type="term" value="F:hepatocyte growth factor receptor binding"/>
    <property type="evidence" value="ECO:0007669"/>
    <property type="project" value="TreeGrafter"/>
</dbReference>
<accession>S7N6L7</accession>
<dbReference type="GO" id="GO:1902204">
    <property type="term" value="P:positive regulation of hepatocyte growth factor receptor signaling pathway"/>
    <property type="evidence" value="ECO:0007669"/>
    <property type="project" value="TreeGrafter"/>
</dbReference>
<dbReference type="AlphaFoldDB" id="S7N6L7"/>
<dbReference type="EMBL" id="KE163531">
    <property type="protein sequence ID" value="EPQ12626.1"/>
    <property type="molecule type" value="Genomic_DNA"/>
</dbReference>
<evidence type="ECO:0000256" key="1">
    <source>
        <dbReference type="SAM" id="MobiDB-lite"/>
    </source>
</evidence>
<dbReference type="Proteomes" id="UP000052978">
    <property type="component" value="Unassembled WGS sequence"/>
</dbReference>
<organism evidence="2 3">
    <name type="scientific">Myotis brandtii</name>
    <name type="common">Brandt's bat</name>
    <dbReference type="NCBI Taxonomy" id="109478"/>
    <lineage>
        <taxon>Eukaryota</taxon>
        <taxon>Metazoa</taxon>
        <taxon>Chordata</taxon>
        <taxon>Craniata</taxon>
        <taxon>Vertebrata</taxon>
        <taxon>Euteleostomi</taxon>
        <taxon>Mammalia</taxon>
        <taxon>Eutheria</taxon>
        <taxon>Laurasiatheria</taxon>
        <taxon>Chiroptera</taxon>
        <taxon>Yangochiroptera</taxon>
        <taxon>Vespertilionidae</taxon>
        <taxon>Myotis</taxon>
    </lineage>
</organism>
<dbReference type="GO" id="GO:0005178">
    <property type="term" value="F:integrin binding"/>
    <property type="evidence" value="ECO:0007669"/>
    <property type="project" value="TreeGrafter"/>
</dbReference>
<gene>
    <name evidence="2" type="ORF">D623_10010753</name>
</gene>
<keyword evidence="3" id="KW-1185">Reference proteome</keyword>
<evidence type="ECO:0000313" key="2">
    <source>
        <dbReference type="EMBL" id="EPQ12626.1"/>
    </source>
</evidence>
<reference evidence="2 3" key="1">
    <citation type="journal article" date="2013" name="Nat. Commun.">
        <title>Genome analysis reveals insights into physiology and longevity of the Brandt's bat Myotis brandtii.</title>
        <authorList>
            <person name="Seim I."/>
            <person name="Fang X."/>
            <person name="Xiong Z."/>
            <person name="Lobanov A.V."/>
            <person name="Huang Z."/>
            <person name="Ma S."/>
            <person name="Feng Y."/>
            <person name="Turanov A.A."/>
            <person name="Zhu Y."/>
            <person name="Lenz T.L."/>
            <person name="Gerashchenko M.V."/>
            <person name="Fan D."/>
            <person name="Hee Yim S."/>
            <person name="Yao X."/>
            <person name="Jordan D."/>
            <person name="Xiong Y."/>
            <person name="Ma Y."/>
            <person name="Lyapunov A.N."/>
            <person name="Chen G."/>
            <person name="Kulakova O.I."/>
            <person name="Sun Y."/>
            <person name="Lee S.G."/>
            <person name="Bronson R.T."/>
            <person name="Moskalev A.A."/>
            <person name="Sunyaev S.R."/>
            <person name="Zhang G."/>
            <person name="Krogh A."/>
            <person name="Wang J."/>
            <person name="Gladyshev V.N."/>
        </authorList>
    </citation>
    <scope>NUCLEOTIDE SEQUENCE [LARGE SCALE GENOMIC DNA]</scope>
</reference>
<name>S7N6L7_MYOBR</name>